<evidence type="ECO:0000313" key="5">
    <source>
        <dbReference type="Proteomes" id="UP000494205"/>
    </source>
</evidence>
<name>A0A6J5ASC9_9BURK</name>
<dbReference type="InterPro" id="IPR050832">
    <property type="entry name" value="Bact_Acetyltransf"/>
</dbReference>
<dbReference type="SUPFAM" id="SSF55729">
    <property type="entry name" value="Acyl-CoA N-acyltransferases (Nat)"/>
    <property type="match status" value="1"/>
</dbReference>
<dbReference type="Pfam" id="PF00583">
    <property type="entry name" value="Acetyltransf_1"/>
    <property type="match status" value="1"/>
</dbReference>
<dbReference type="PANTHER" id="PTHR43877">
    <property type="entry name" value="AMINOALKYLPHOSPHONATE N-ACETYLTRANSFERASE-RELATED-RELATED"/>
    <property type="match status" value="1"/>
</dbReference>
<dbReference type="GO" id="GO:0016747">
    <property type="term" value="F:acyltransferase activity, transferring groups other than amino-acyl groups"/>
    <property type="evidence" value="ECO:0007669"/>
    <property type="project" value="InterPro"/>
</dbReference>
<dbReference type="PROSITE" id="PS51186">
    <property type="entry name" value="GNAT"/>
    <property type="match status" value="1"/>
</dbReference>
<organism evidence="4 5">
    <name type="scientific">Paraburkholderia rhynchosiae</name>
    <dbReference type="NCBI Taxonomy" id="487049"/>
    <lineage>
        <taxon>Bacteria</taxon>
        <taxon>Pseudomonadati</taxon>
        <taxon>Pseudomonadota</taxon>
        <taxon>Betaproteobacteria</taxon>
        <taxon>Burkholderiales</taxon>
        <taxon>Burkholderiaceae</taxon>
        <taxon>Paraburkholderia</taxon>
    </lineage>
</organism>
<sequence length="204" mass="22895">MRILVYFAGLMSISRGVPAIEPNINYPMTMQQPAHVTFRFAAPHDAETVRTIEFEAGLRFVSVGMSGIADAPPMCLALIERKIAAQEIIVAVDVDGTCAGFVMFEPQPARIYIQELDVLPLHAGRRIGAALIEQVAQLARSRKLMRLILSTYREVPWNAPYYRRLGFREIEEAELDAALIARRDAHVARGLDESKRVFMQRDLA</sequence>
<dbReference type="EMBL" id="CADIJZ010000007">
    <property type="protein sequence ID" value="CAB3676969.1"/>
    <property type="molecule type" value="Genomic_DNA"/>
</dbReference>
<reference evidence="4 5" key="1">
    <citation type="submission" date="2020-04" db="EMBL/GenBank/DDBJ databases">
        <authorList>
            <person name="De Canck E."/>
        </authorList>
    </citation>
    <scope>NUCLEOTIDE SEQUENCE [LARGE SCALE GENOMIC DNA]</scope>
    <source>
        <strain evidence="4 5">LMG 27174</strain>
    </source>
</reference>
<gene>
    <name evidence="4" type="ORF">LMG27174_02442</name>
</gene>
<dbReference type="Gene3D" id="3.40.630.30">
    <property type="match status" value="1"/>
</dbReference>
<dbReference type="CDD" id="cd04301">
    <property type="entry name" value="NAT_SF"/>
    <property type="match status" value="1"/>
</dbReference>
<evidence type="ECO:0000313" key="4">
    <source>
        <dbReference type="EMBL" id="CAB3676969.1"/>
    </source>
</evidence>
<keyword evidence="1" id="KW-0808">Transferase</keyword>
<dbReference type="AlphaFoldDB" id="A0A6J5ASC9"/>
<keyword evidence="2" id="KW-0012">Acyltransferase</keyword>
<feature type="domain" description="N-acetyltransferase" evidence="3">
    <location>
        <begin position="36"/>
        <end position="186"/>
    </location>
</feature>
<accession>A0A6J5ASC9</accession>
<protein>
    <recommendedName>
        <fullName evidence="3">N-acetyltransferase domain-containing protein</fullName>
    </recommendedName>
</protein>
<evidence type="ECO:0000256" key="1">
    <source>
        <dbReference type="ARBA" id="ARBA00022679"/>
    </source>
</evidence>
<dbReference type="InterPro" id="IPR000182">
    <property type="entry name" value="GNAT_dom"/>
</dbReference>
<evidence type="ECO:0000259" key="3">
    <source>
        <dbReference type="PROSITE" id="PS51186"/>
    </source>
</evidence>
<proteinExistence type="predicted"/>
<dbReference type="Proteomes" id="UP000494205">
    <property type="component" value="Unassembled WGS sequence"/>
</dbReference>
<dbReference type="InterPro" id="IPR016181">
    <property type="entry name" value="Acyl_CoA_acyltransferase"/>
</dbReference>
<evidence type="ECO:0000256" key="2">
    <source>
        <dbReference type="ARBA" id="ARBA00023315"/>
    </source>
</evidence>